<dbReference type="Gene3D" id="2.60.40.150">
    <property type="entry name" value="C2 domain"/>
    <property type="match status" value="1"/>
</dbReference>
<sequence length="154" mass="17265">MSMEKELSQGIHNPLVSLQLNILHAEGIDEPNLHPSVGDRSYCVVLWVMPGREFYTNTVMGMLNPIWNSEGVIFLRNLPDKYTFLYLEVLRLNSVTDPGTSNGVVVVGRAKIPLPKNVNCKKSGRFGLVRVESGRCKAEGHIILSMELKRCKNK</sequence>
<dbReference type="OrthoDB" id="1039460at2759"/>
<protein>
    <submittedName>
        <fullName evidence="2">Uncharacterized protein LOC113874487</fullName>
    </submittedName>
</protein>
<organism evidence="1 2">
    <name type="scientific">Abrus precatorius</name>
    <name type="common">Indian licorice</name>
    <name type="synonym">Glycine abrus</name>
    <dbReference type="NCBI Taxonomy" id="3816"/>
    <lineage>
        <taxon>Eukaryota</taxon>
        <taxon>Viridiplantae</taxon>
        <taxon>Streptophyta</taxon>
        <taxon>Embryophyta</taxon>
        <taxon>Tracheophyta</taxon>
        <taxon>Spermatophyta</taxon>
        <taxon>Magnoliopsida</taxon>
        <taxon>eudicotyledons</taxon>
        <taxon>Gunneridae</taxon>
        <taxon>Pentapetalae</taxon>
        <taxon>rosids</taxon>
        <taxon>fabids</taxon>
        <taxon>Fabales</taxon>
        <taxon>Fabaceae</taxon>
        <taxon>Papilionoideae</taxon>
        <taxon>50 kb inversion clade</taxon>
        <taxon>NPAAA clade</taxon>
        <taxon>indigoferoid/millettioid clade</taxon>
        <taxon>Abreae</taxon>
        <taxon>Abrus</taxon>
    </lineage>
</organism>
<dbReference type="CDD" id="cd00030">
    <property type="entry name" value="C2"/>
    <property type="match status" value="1"/>
</dbReference>
<dbReference type="KEGG" id="aprc:113874487"/>
<proteinExistence type="predicted"/>
<name>A0A8B8MMP5_ABRPR</name>
<dbReference type="AlphaFoldDB" id="A0A8B8MMP5"/>
<dbReference type="InterPro" id="IPR035892">
    <property type="entry name" value="C2_domain_sf"/>
</dbReference>
<dbReference type="Proteomes" id="UP000694853">
    <property type="component" value="Unplaced"/>
</dbReference>
<reference evidence="2" key="2">
    <citation type="submission" date="2025-08" db="UniProtKB">
        <authorList>
            <consortium name="RefSeq"/>
        </authorList>
    </citation>
    <scope>IDENTIFICATION</scope>
    <source>
        <tissue evidence="2">Young leaves</tissue>
    </source>
</reference>
<reference evidence="1" key="1">
    <citation type="journal article" date="2019" name="Toxins">
        <title>Detection of Abrin-Like and Prepropulchellin-Like Toxin Genes and Transcripts Using Whole Genome Sequencing and Full-Length Transcript Sequencing of Abrus precatorius.</title>
        <authorList>
            <person name="Hovde B.T."/>
            <person name="Daligault H.E."/>
            <person name="Hanschen E.R."/>
            <person name="Kunde Y.A."/>
            <person name="Johnson M.B."/>
            <person name="Starkenburg S.R."/>
            <person name="Johnson S.L."/>
        </authorList>
    </citation>
    <scope>NUCLEOTIDE SEQUENCE [LARGE SCALE GENOMIC DNA]</scope>
</reference>
<evidence type="ECO:0000313" key="1">
    <source>
        <dbReference type="Proteomes" id="UP000694853"/>
    </source>
</evidence>
<dbReference type="RefSeq" id="XP_027368509.1">
    <property type="nucleotide sequence ID" value="XM_027512708.1"/>
</dbReference>
<gene>
    <name evidence="2" type="primary">LOC113874487</name>
</gene>
<evidence type="ECO:0000313" key="2">
    <source>
        <dbReference type="RefSeq" id="XP_027368509.1"/>
    </source>
</evidence>
<dbReference type="SUPFAM" id="SSF49562">
    <property type="entry name" value="C2 domain (Calcium/lipid-binding domain, CaLB)"/>
    <property type="match status" value="1"/>
</dbReference>
<dbReference type="GeneID" id="113874487"/>
<dbReference type="PANTHER" id="PTHR38365:SF1">
    <property type="entry name" value="C2 DOMAIN-CONTAINING PROTEIN"/>
    <property type="match status" value="1"/>
</dbReference>
<accession>A0A8B8MMP5</accession>
<keyword evidence="1" id="KW-1185">Reference proteome</keyword>
<dbReference type="PANTHER" id="PTHR38365">
    <property type="entry name" value="C2 DOMAIN-CONTAINING PROTEIN-RELATED"/>
    <property type="match status" value="1"/>
</dbReference>